<evidence type="ECO:0000313" key="2">
    <source>
        <dbReference type="EMBL" id="VDP09562.1"/>
    </source>
</evidence>
<feature type="region of interest" description="Disordered" evidence="1">
    <location>
        <begin position="247"/>
        <end position="289"/>
    </location>
</feature>
<feature type="compositionally biased region" description="Polar residues" evidence="1">
    <location>
        <begin position="266"/>
        <end position="289"/>
    </location>
</feature>
<accession>A0A183IRI4</accession>
<dbReference type="AlphaFoldDB" id="A0A183IRI4"/>
<evidence type="ECO:0000313" key="4">
    <source>
        <dbReference type="WBParaSite" id="SBAD_0000647401-mRNA-1"/>
    </source>
</evidence>
<feature type="region of interest" description="Disordered" evidence="1">
    <location>
        <begin position="92"/>
        <end position="122"/>
    </location>
</feature>
<sequence length="289" mass="31549">MASPFAFVTFADASIAQQLVEGNAKCIMNGRVLVIAYAIEKVNNFSSPSDGQLEQHVPDNNLNTTCIPPATQPTILENNVIGQNLHDCVNEDKPATDSSILSPPNMAASLHAGEHESPPQQQQLPLPEMNTQFAPIFPLPCNQQQQKIQAPLDLLIQCTVESQEAMRQAFYLYATQMQTHCNELISSYLTAFTEALQLEQENQSVGFPMAANRNTSATTVNMTNGNIASFLPEVNQVTPMPLKMPVNNEAQPPAANESAYPPENYVQPTCGNFRASNATFSPKSTPTRK</sequence>
<proteinExistence type="predicted"/>
<dbReference type="EMBL" id="UZAM01009587">
    <property type="protein sequence ID" value="VDP09562.1"/>
    <property type="molecule type" value="Genomic_DNA"/>
</dbReference>
<keyword evidence="3" id="KW-1185">Reference proteome</keyword>
<dbReference type="Proteomes" id="UP000270296">
    <property type="component" value="Unassembled WGS sequence"/>
</dbReference>
<protein>
    <submittedName>
        <fullName evidence="4">RRM domain-containing protein</fullName>
    </submittedName>
</protein>
<dbReference type="WBParaSite" id="SBAD_0000647401-mRNA-1">
    <property type="protein sequence ID" value="SBAD_0000647401-mRNA-1"/>
    <property type="gene ID" value="SBAD_0000647401"/>
</dbReference>
<evidence type="ECO:0000313" key="3">
    <source>
        <dbReference type="Proteomes" id="UP000270296"/>
    </source>
</evidence>
<evidence type="ECO:0000256" key="1">
    <source>
        <dbReference type="SAM" id="MobiDB-lite"/>
    </source>
</evidence>
<reference evidence="2 3" key="2">
    <citation type="submission" date="2018-11" db="EMBL/GenBank/DDBJ databases">
        <authorList>
            <consortium name="Pathogen Informatics"/>
        </authorList>
    </citation>
    <scope>NUCLEOTIDE SEQUENCE [LARGE SCALE GENOMIC DNA]</scope>
</reference>
<organism evidence="4">
    <name type="scientific">Soboliphyme baturini</name>
    <dbReference type="NCBI Taxonomy" id="241478"/>
    <lineage>
        <taxon>Eukaryota</taxon>
        <taxon>Metazoa</taxon>
        <taxon>Ecdysozoa</taxon>
        <taxon>Nematoda</taxon>
        <taxon>Enoplea</taxon>
        <taxon>Dorylaimia</taxon>
        <taxon>Dioctophymatida</taxon>
        <taxon>Dioctophymatoidea</taxon>
        <taxon>Soboliphymatidae</taxon>
        <taxon>Soboliphyme</taxon>
    </lineage>
</organism>
<name>A0A183IRI4_9BILA</name>
<reference evidence="4" key="1">
    <citation type="submission" date="2016-06" db="UniProtKB">
        <authorList>
            <consortium name="WormBaseParasite"/>
        </authorList>
    </citation>
    <scope>IDENTIFICATION</scope>
</reference>
<gene>
    <name evidence="2" type="ORF">SBAD_LOCUS6231</name>
</gene>